<dbReference type="EMBL" id="MGFX01000006">
    <property type="protein sequence ID" value="OGM15326.1"/>
    <property type="molecule type" value="Genomic_DNA"/>
</dbReference>
<reference evidence="1 2" key="1">
    <citation type="journal article" date="2016" name="Nat. Commun.">
        <title>Thousands of microbial genomes shed light on interconnected biogeochemical processes in an aquifer system.</title>
        <authorList>
            <person name="Anantharaman K."/>
            <person name="Brown C.T."/>
            <person name="Hug L.A."/>
            <person name="Sharon I."/>
            <person name="Castelle C.J."/>
            <person name="Probst A.J."/>
            <person name="Thomas B.C."/>
            <person name="Singh A."/>
            <person name="Wilkins M.J."/>
            <person name="Karaoz U."/>
            <person name="Brodie E.L."/>
            <person name="Williams K.H."/>
            <person name="Hubbard S.S."/>
            <person name="Banfield J.F."/>
        </authorList>
    </citation>
    <scope>NUCLEOTIDE SEQUENCE [LARGE SCALE GENOMIC DNA]</scope>
</reference>
<name>A0A1F7XJY2_9BACT</name>
<accession>A0A1F7XJY2</accession>
<dbReference type="GO" id="GO:0006355">
    <property type="term" value="P:regulation of DNA-templated transcription"/>
    <property type="evidence" value="ECO:0007669"/>
    <property type="project" value="InterPro"/>
</dbReference>
<comment type="caution">
    <text evidence="1">The sequence shown here is derived from an EMBL/GenBank/DDBJ whole genome shotgun (WGS) entry which is preliminary data.</text>
</comment>
<organism evidence="1 2">
    <name type="scientific">Candidatus Woesebacteria bacterium RBG_16_42_24</name>
    <dbReference type="NCBI Taxonomy" id="1802485"/>
    <lineage>
        <taxon>Bacteria</taxon>
        <taxon>Candidatus Woeseibacteriota</taxon>
    </lineage>
</organism>
<evidence type="ECO:0000313" key="1">
    <source>
        <dbReference type="EMBL" id="OGM15326.1"/>
    </source>
</evidence>
<protein>
    <recommendedName>
        <fullName evidence="3">Ribbon-helix-helix protein CopG domain-containing protein</fullName>
    </recommendedName>
</protein>
<dbReference type="InterPro" id="IPR013321">
    <property type="entry name" value="Arc_rbn_hlx_hlx"/>
</dbReference>
<gene>
    <name evidence="1" type="ORF">A2V97_01705</name>
</gene>
<dbReference type="Proteomes" id="UP000177382">
    <property type="component" value="Unassembled WGS sequence"/>
</dbReference>
<dbReference type="STRING" id="1802485.A2V97_01705"/>
<dbReference type="InterPro" id="IPR010985">
    <property type="entry name" value="Ribbon_hlx_hlx"/>
</dbReference>
<dbReference type="AlphaFoldDB" id="A0A1F7XJY2"/>
<sequence>MTIILRNTEVVSISLPKRIAKKLRVVSKSKGQSRSAFIASLIDKEAENERWKYLLKLGRETGKKFNITSEDDIDRILHESS</sequence>
<evidence type="ECO:0000313" key="2">
    <source>
        <dbReference type="Proteomes" id="UP000177382"/>
    </source>
</evidence>
<proteinExistence type="predicted"/>
<evidence type="ECO:0008006" key="3">
    <source>
        <dbReference type="Google" id="ProtNLM"/>
    </source>
</evidence>
<dbReference type="SUPFAM" id="SSF47598">
    <property type="entry name" value="Ribbon-helix-helix"/>
    <property type="match status" value="1"/>
</dbReference>
<dbReference type="Gene3D" id="1.10.1220.10">
    <property type="entry name" value="Met repressor-like"/>
    <property type="match status" value="1"/>
</dbReference>